<keyword evidence="4 7" id="KW-0812">Transmembrane</keyword>
<feature type="transmembrane region" description="Helical" evidence="7">
    <location>
        <begin position="358"/>
        <end position="376"/>
    </location>
</feature>
<evidence type="ECO:0000256" key="4">
    <source>
        <dbReference type="ARBA" id="ARBA00022692"/>
    </source>
</evidence>
<evidence type="ECO:0000256" key="6">
    <source>
        <dbReference type="ARBA" id="ARBA00023136"/>
    </source>
</evidence>
<feature type="transmembrane region" description="Helical" evidence="7">
    <location>
        <begin position="42"/>
        <end position="63"/>
    </location>
</feature>
<dbReference type="GO" id="GO:0022857">
    <property type="term" value="F:transmembrane transporter activity"/>
    <property type="evidence" value="ECO:0007669"/>
    <property type="project" value="InterPro"/>
</dbReference>
<feature type="transmembrane region" description="Helical" evidence="7">
    <location>
        <begin position="202"/>
        <end position="223"/>
    </location>
</feature>
<dbReference type="RefSeq" id="WP_121204414.1">
    <property type="nucleotide sequence ID" value="NZ_RBZP01000007.1"/>
</dbReference>
<keyword evidence="3" id="KW-1003">Cell membrane</keyword>
<evidence type="ECO:0000313" key="10">
    <source>
        <dbReference type="Proteomes" id="UP000269301"/>
    </source>
</evidence>
<feature type="transmembrane region" description="Helical" evidence="7">
    <location>
        <begin position="99"/>
        <end position="121"/>
    </location>
</feature>
<accession>A0A495A2F5</accession>
<feature type="transmembrane region" description="Helical" evidence="7">
    <location>
        <begin position="235"/>
        <end position="256"/>
    </location>
</feature>
<feature type="transmembrane region" description="Helical" evidence="7">
    <location>
        <begin position="128"/>
        <end position="148"/>
    </location>
</feature>
<comment type="subcellular location">
    <subcellularLocation>
        <location evidence="1">Cell membrane</location>
        <topology evidence="1">Multi-pass membrane protein</topology>
    </subcellularLocation>
</comment>
<dbReference type="InterPro" id="IPR020846">
    <property type="entry name" value="MFS_dom"/>
</dbReference>
<keyword evidence="10" id="KW-1185">Reference proteome</keyword>
<keyword evidence="2" id="KW-0813">Transport</keyword>
<keyword evidence="5 7" id="KW-1133">Transmembrane helix</keyword>
<evidence type="ECO:0000256" key="1">
    <source>
        <dbReference type="ARBA" id="ARBA00004651"/>
    </source>
</evidence>
<dbReference type="InterPro" id="IPR050189">
    <property type="entry name" value="MFS_Efflux_Transporters"/>
</dbReference>
<evidence type="ECO:0000256" key="7">
    <source>
        <dbReference type="SAM" id="Phobius"/>
    </source>
</evidence>
<protein>
    <submittedName>
        <fullName evidence="9">MFS transporter</fullName>
    </submittedName>
</protein>
<dbReference type="AlphaFoldDB" id="A0A495A2F5"/>
<feature type="transmembrane region" description="Helical" evidence="7">
    <location>
        <begin position="160"/>
        <end position="181"/>
    </location>
</feature>
<reference evidence="9 10" key="1">
    <citation type="journal article" date="2016" name="Int. J. Syst. Evol. Microbiol.">
        <title>Oceanobacillus halophilus sp. nov., a novel moderately halophilic bacterium from a hypersaline lake.</title>
        <authorList>
            <person name="Amoozegar M.A."/>
            <person name="Bagheri M."/>
            <person name="Makhdoumi A."/>
            <person name="Nikou M.M."/>
            <person name="Fazeli S.A.S."/>
            <person name="Schumann P."/>
            <person name="Sproer C."/>
            <person name="Sanchez-Porro C."/>
            <person name="Ventosa A."/>
        </authorList>
    </citation>
    <scope>NUCLEOTIDE SEQUENCE [LARGE SCALE GENOMIC DNA]</scope>
    <source>
        <strain evidence="9 10">DSM 23996</strain>
    </source>
</reference>
<dbReference type="PANTHER" id="PTHR43124:SF10">
    <property type="entry name" value="PURINE EFFLUX PUMP PBUE"/>
    <property type="match status" value="1"/>
</dbReference>
<dbReference type="CDD" id="cd17324">
    <property type="entry name" value="MFS_NepI_like"/>
    <property type="match status" value="1"/>
</dbReference>
<dbReference type="InterPro" id="IPR011701">
    <property type="entry name" value="MFS"/>
</dbReference>
<dbReference type="Proteomes" id="UP000269301">
    <property type="component" value="Unassembled WGS sequence"/>
</dbReference>
<evidence type="ECO:0000259" key="8">
    <source>
        <dbReference type="PROSITE" id="PS50850"/>
    </source>
</evidence>
<dbReference type="EMBL" id="RBZP01000007">
    <property type="protein sequence ID" value="RKQ33252.1"/>
    <property type="molecule type" value="Genomic_DNA"/>
</dbReference>
<evidence type="ECO:0000256" key="3">
    <source>
        <dbReference type="ARBA" id="ARBA00022475"/>
    </source>
</evidence>
<feature type="transmembrane region" description="Helical" evidence="7">
    <location>
        <begin position="268"/>
        <end position="286"/>
    </location>
</feature>
<dbReference type="PANTHER" id="PTHR43124">
    <property type="entry name" value="PURINE EFFLUX PUMP PBUE"/>
    <property type="match status" value="1"/>
</dbReference>
<organism evidence="9 10">
    <name type="scientific">Oceanobacillus halophilus</name>
    <dbReference type="NCBI Taxonomy" id="930130"/>
    <lineage>
        <taxon>Bacteria</taxon>
        <taxon>Bacillati</taxon>
        <taxon>Bacillota</taxon>
        <taxon>Bacilli</taxon>
        <taxon>Bacillales</taxon>
        <taxon>Bacillaceae</taxon>
        <taxon>Oceanobacillus</taxon>
    </lineage>
</organism>
<feature type="transmembrane region" description="Helical" evidence="7">
    <location>
        <begin position="292"/>
        <end position="311"/>
    </location>
</feature>
<comment type="caution">
    <text evidence="9">The sequence shown here is derived from an EMBL/GenBank/DDBJ whole genome shotgun (WGS) entry which is preliminary data.</text>
</comment>
<evidence type="ECO:0000313" key="9">
    <source>
        <dbReference type="EMBL" id="RKQ33252.1"/>
    </source>
</evidence>
<proteinExistence type="predicted"/>
<dbReference type="SUPFAM" id="SSF103473">
    <property type="entry name" value="MFS general substrate transporter"/>
    <property type="match status" value="1"/>
</dbReference>
<evidence type="ECO:0000256" key="2">
    <source>
        <dbReference type="ARBA" id="ARBA00022448"/>
    </source>
</evidence>
<evidence type="ECO:0000256" key="5">
    <source>
        <dbReference type="ARBA" id="ARBA00022989"/>
    </source>
</evidence>
<gene>
    <name evidence="9" type="ORF">D8M06_10790</name>
</gene>
<dbReference type="PROSITE" id="PS50850">
    <property type="entry name" value="MFS"/>
    <property type="match status" value="1"/>
</dbReference>
<dbReference type="Gene3D" id="1.20.1250.20">
    <property type="entry name" value="MFS general substrate transporter like domains"/>
    <property type="match status" value="2"/>
</dbReference>
<feature type="transmembrane region" description="Helical" evidence="7">
    <location>
        <begin position="332"/>
        <end position="352"/>
    </location>
</feature>
<keyword evidence="6 7" id="KW-0472">Membrane</keyword>
<name>A0A495A2F5_9BACI</name>
<dbReference type="Pfam" id="PF07690">
    <property type="entry name" value="MFS_1"/>
    <property type="match status" value="1"/>
</dbReference>
<feature type="domain" description="Major facilitator superfamily (MFS) profile" evidence="8">
    <location>
        <begin position="4"/>
        <end position="380"/>
    </location>
</feature>
<feature type="transmembrane region" description="Helical" evidence="7">
    <location>
        <begin position="7"/>
        <end position="30"/>
    </location>
</feature>
<dbReference type="InterPro" id="IPR036259">
    <property type="entry name" value="MFS_trans_sf"/>
</dbReference>
<feature type="transmembrane region" description="Helical" evidence="7">
    <location>
        <begin position="70"/>
        <end position="93"/>
    </location>
</feature>
<dbReference type="GO" id="GO:0005886">
    <property type="term" value="C:plasma membrane"/>
    <property type="evidence" value="ECO:0007669"/>
    <property type="project" value="UniProtKB-SubCell"/>
</dbReference>
<dbReference type="OrthoDB" id="2727100at2"/>
<sequence length="386" mass="40996">MDKRVYLLTIVSFVVGMVELIIGGILDLVAYDLGVSLGQAGLLITIFSLTFALSGPVLAVITAKLERKRLTIITLFVFLIGNVIAVFSPTYSILFAARILAAASSSLLIVLCVVMAANIVAPKYRARAIGIVNTGVSGSLVLGVPIGLMFGNAFGWRAPFVFITILTLLSITGIIFFMERVAPPAEQISLKRQFASLKDQKILFAHLTTFILLTGHSTLYSYLTPFVKFTMDLDGTWVSIIYLVFGIAAVSGGAVGGTLGDILGSKRTILGVIVIFAFAIFAIPFSTFSIPLFLVVMIIWGAMSWAITPPLQNYLMVSAPETSNVQISLNNSSLHLGIAVGSSIGAIVIDVSSVENNAAVGGILAVLSLGAALISMRNRKHQNAHA</sequence>